<feature type="domain" description="Multidrug resistance protein MdtA-like C-terminal permuted SH3" evidence="7">
    <location>
        <begin position="285"/>
        <end position="344"/>
    </location>
</feature>
<dbReference type="GO" id="GO:1990281">
    <property type="term" value="C:efflux pump complex"/>
    <property type="evidence" value="ECO:0007669"/>
    <property type="project" value="TreeGrafter"/>
</dbReference>
<reference evidence="8 11" key="2">
    <citation type="submission" date="2020-08" db="EMBL/GenBank/DDBJ databases">
        <title>Genomic Encyclopedia of Type Strains, Phase IV (KMG-IV): sequencing the most valuable type-strain genomes for metagenomic binning, comparative biology and taxonomic classification.</title>
        <authorList>
            <person name="Goeker M."/>
        </authorList>
    </citation>
    <scope>NUCLEOTIDE SEQUENCE [LARGE SCALE GENOMIC DNA]</scope>
    <source>
        <strain evidence="8 11">DSM 100021</strain>
    </source>
</reference>
<evidence type="ECO:0000256" key="3">
    <source>
        <dbReference type="ARBA" id="ARBA00022448"/>
    </source>
</evidence>
<evidence type="ECO:0000313" key="9">
    <source>
        <dbReference type="EMBL" id="OLP47727.1"/>
    </source>
</evidence>
<evidence type="ECO:0000313" key="10">
    <source>
        <dbReference type="Proteomes" id="UP000185598"/>
    </source>
</evidence>
<dbReference type="PANTHER" id="PTHR30469:SF38">
    <property type="entry name" value="HLYD FAMILY SECRETION PROTEIN"/>
    <property type="match status" value="1"/>
</dbReference>
<feature type="chain" id="PRO_5044564216" evidence="4">
    <location>
        <begin position="23"/>
        <end position="357"/>
    </location>
</feature>
<dbReference type="InterPro" id="IPR058627">
    <property type="entry name" value="MdtA-like_C"/>
</dbReference>
<dbReference type="OrthoDB" id="9813967at2"/>
<dbReference type="Proteomes" id="UP000544107">
    <property type="component" value="Unassembled WGS sequence"/>
</dbReference>
<comment type="similarity">
    <text evidence="2">Belongs to the membrane fusion protein (MFP) (TC 8.A.1) family.</text>
</comment>
<dbReference type="RefSeq" id="WP_075616903.1">
    <property type="nucleotide sequence ID" value="NZ_JACIED010000002.1"/>
</dbReference>
<evidence type="ECO:0000259" key="5">
    <source>
        <dbReference type="Pfam" id="PF25876"/>
    </source>
</evidence>
<evidence type="ECO:0000259" key="6">
    <source>
        <dbReference type="Pfam" id="PF25917"/>
    </source>
</evidence>
<dbReference type="Pfam" id="PF25876">
    <property type="entry name" value="HH_MFP_RND"/>
    <property type="match status" value="1"/>
</dbReference>
<keyword evidence="4" id="KW-0732">Signal</keyword>
<dbReference type="AlphaFoldDB" id="A0A1Q8ZZL5"/>
<dbReference type="Gene3D" id="2.40.50.100">
    <property type="match status" value="1"/>
</dbReference>
<dbReference type="Proteomes" id="UP000185598">
    <property type="component" value="Unassembled WGS sequence"/>
</dbReference>
<dbReference type="Gene3D" id="2.40.420.20">
    <property type="match status" value="1"/>
</dbReference>
<dbReference type="NCBIfam" id="TIGR01730">
    <property type="entry name" value="RND_mfp"/>
    <property type="match status" value="1"/>
</dbReference>
<keyword evidence="3" id="KW-0813">Transport</keyword>
<dbReference type="InterPro" id="IPR058624">
    <property type="entry name" value="MdtA-like_HH"/>
</dbReference>
<evidence type="ECO:0000256" key="4">
    <source>
        <dbReference type="SAM" id="SignalP"/>
    </source>
</evidence>
<dbReference type="Pfam" id="PF25917">
    <property type="entry name" value="BSH_RND"/>
    <property type="match status" value="1"/>
</dbReference>
<evidence type="ECO:0000259" key="7">
    <source>
        <dbReference type="Pfam" id="PF25967"/>
    </source>
</evidence>
<dbReference type="SUPFAM" id="SSF111369">
    <property type="entry name" value="HlyD-like secretion proteins"/>
    <property type="match status" value="1"/>
</dbReference>
<dbReference type="InterPro" id="IPR058625">
    <property type="entry name" value="MdtA-like_BSH"/>
</dbReference>
<dbReference type="EMBL" id="MKIN01000027">
    <property type="protein sequence ID" value="OLP47727.1"/>
    <property type="molecule type" value="Genomic_DNA"/>
</dbReference>
<accession>A0A1Q8ZZL5</accession>
<keyword evidence="10" id="KW-1185">Reference proteome</keyword>
<evidence type="ECO:0000256" key="2">
    <source>
        <dbReference type="ARBA" id="ARBA00009477"/>
    </source>
</evidence>
<sequence length="357" mass="37967">MRRRTTISGVACLLLALGLAGCNEKQQAPAAARAVTVTKAKSAQYQPSVEISGSVKARVQSDLSFRTAGRVIERRVDIGDRVKAGDVLAKLDDTEQRADVTVSRAGLASAEATMRQKTLAFERYKTLIQSNTVAQSTFDQAREDLANAQGSLQTAQANLATSLDALTYTELKADADGIITSRSIEVGQVVSAAQAAVTLAHDGPRDAVFDMFEAFFLEGAPSDAVEVAPIIDRAHPKTGKIREVSPAIDTGAGTIRIKVGLPADTDWALNTSVTGRFHSQQQQGITLPWSAMTSDSGKPAVWAVDPASSKVSLRKVNVARYHVGDFVVTDGVKPDDLVVIEGGKFLTDGQVVAFKEQ</sequence>
<feature type="signal peptide" evidence="4">
    <location>
        <begin position="1"/>
        <end position="22"/>
    </location>
</feature>
<gene>
    <name evidence="9" type="ORF">BJF91_04945</name>
    <name evidence="8" type="ORF">GGQ71_001544</name>
</gene>
<evidence type="ECO:0000256" key="1">
    <source>
        <dbReference type="ARBA" id="ARBA00004196"/>
    </source>
</evidence>
<dbReference type="Gene3D" id="2.40.30.170">
    <property type="match status" value="1"/>
</dbReference>
<reference evidence="9 10" key="1">
    <citation type="submission" date="2016-09" db="EMBL/GenBank/DDBJ databases">
        <title>Rhizobium oryziradicis sp. nov., isolated from the root of rice.</title>
        <authorList>
            <person name="Zhao J."/>
            <person name="Zhang X."/>
        </authorList>
    </citation>
    <scope>NUCLEOTIDE SEQUENCE [LARGE SCALE GENOMIC DNA]</scope>
    <source>
        <strain evidence="9 10">14971</strain>
    </source>
</reference>
<name>A0A1Q8ZZL5_9HYPH</name>
<dbReference type="Gene3D" id="1.10.287.470">
    <property type="entry name" value="Helix hairpin bin"/>
    <property type="match status" value="1"/>
</dbReference>
<feature type="domain" description="Multidrug resistance protein MdtA-like alpha-helical hairpin" evidence="5">
    <location>
        <begin position="102"/>
        <end position="169"/>
    </location>
</feature>
<feature type="domain" description="Multidrug resistance protein MdtA-like barrel-sandwich hybrid" evidence="6">
    <location>
        <begin position="66"/>
        <end position="197"/>
    </location>
</feature>
<organism evidence="9 10">
    <name type="scientific">Allorhizobium taibaishanense</name>
    <dbReference type="NCBI Taxonomy" id="887144"/>
    <lineage>
        <taxon>Bacteria</taxon>
        <taxon>Pseudomonadati</taxon>
        <taxon>Pseudomonadota</taxon>
        <taxon>Alphaproteobacteria</taxon>
        <taxon>Hyphomicrobiales</taxon>
        <taxon>Rhizobiaceae</taxon>
        <taxon>Rhizobium/Agrobacterium group</taxon>
        <taxon>Allorhizobium</taxon>
    </lineage>
</organism>
<dbReference type="EMBL" id="JACIED010000002">
    <property type="protein sequence ID" value="MBB4007281.1"/>
    <property type="molecule type" value="Genomic_DNA"/>
</dbReference>
<proteinExistence type="inferred from homology"/>
<protein>
    <submittedName>
        <fullName evidence="9">Efflux transporter periplasmic adaptor subunit</fullName>
    </submittedName>
    <submittedName>
        <fullName evidence="8">RND family efflux transporter MFP subunit</fullName>
    </submittedName>
</protein>
<dbReference type="PANTHER" id="PTHR30469">
    <property type="entry name" value="MULTIDRUG RESISTANCE PROTEIN MDTA"/>
    <property type="match status" value="1"/>
</dbReference>
<evidence type="ECO:0000313" key="11">
    <source>
        <dbReference type="Proteomes" id="UP000544107"/>
    </source>
</evidence>
<comment type="caution">
    <text evidence="9">The sequence shown here is derived from an EMBL/GenBank/DDBJ whole genome shotgun (WGS) entry which is preliminary data.</text>
</comment>
<dbReference type="Pfam" id="PF25967">
    <property type="entry name" value="RND-MFP_C"/>
    <property type="match status" value="1"/>
</dbReference>
<evidence type="ECO:0000313" key="8">
    <source>
        <dbReference type="EMBL" id="MBB4007281.1"/>
    </source>
</evidence>
<dbReference type="GO" id="GO:0015562">
    <property type="term" value="F:efflux transmembrane transporter activity"/>
    <property type="evidence" value="ECO:0007669"/>
    <property type="project" value="TreeGrafter"/>
</dbReference>
<dbReference type="InterPro" id="IPR006143">
    <property type="entry name" value="RND_pump_MFP"/>
</dbReference>
<comment type="subcellular location">
    <subcellularLocation>
        <location evidence="1">Cell envelope</location>
    </subcellularLocation>
</comment>
<dbReference type="PROSITE" id="PS51257">
    <property type="entry name" value="PROKAR_LIPOPROTEIN"/>
    <property type="match status" value="1"/>
</dbReference>
<dbReference type="STRING" id="887144.BJF91_04945"/>